<reference evidence="6" key="1">
    <citation type="submission" date="2016-10" db="EMBL/GenBank/DDBJ databases">
        <authorList>
            <person name="de Groot N.N."/>
        </authorList>
    </citation>
    <scope>NUCLEOTIDE SEQUENCE [LARGE SCALE GENOMIC DNA]</scope>
    <source>
        <strain evidence="6">10nlg</strain>
    </source>
</reference>
<keyword evidence="2" id="KW-0378">Hydrolase</keyword>
<dbReference type="RefSeq" id="WP_093073601.1">
    <property type="nucleotide sequence ID" value="NZ_FOGV01000019.1"/>
</dbReference>
<keyword evidence="1" id="KW-0547">Nucleotide-binding</keyword>
<dbReference type="Pfam" id="PF02682">
    <property type="entry name" value="CT_C_D"/>
    <property type="match status" value="1"/>
</dbReference>
<evidence type="ECO:0000313" key="5">
    <source>
        <dbReference type="EMBL" id="SES18525.1"/>
    </source>
</evidence>
<dbReference type="PANTHER" id="PTHR34698">
    <property type="entry name" value="5-OXOPROLINASE SUBUNIT B"/>
    <property type="match status" value="1"/>
</dbReference>
<protein>
    <submittedName>
        <fullName evidence="5">Inhibitor of KinA</fullName>
    </submittedName>
</protein>
<dbReference type="GO" id="GO:0016787">
    <property type="term" value="F:hydrolase activity"/>
    <property type="evidence" value="ECO:0007669"/>
    <property type="project" value="UniProtKB-KW"/>
</dbReference>
<dbReference type="InterPro" id="IPR010016">
    <property type="entry name" value="PxpB"/>
</dbReference>
<keyword evidence="6" id="KW-1185">Reference proteome</keyword>
<dbReference type="Proteomes" id="UP000199318">
    <property type="component" value="Unassembled WGS sequence"/>
</dbReference>
<accession>A0A1H9VA16</accession>
<dbReference type="InterPro" id="IPR029000">
    <property type="entry name" value="Cyclophilin-like_dom_sf"/>
</dbReference>
<evidence type="ECO:0000313" key="6">
    <source>
        <dbReference type="Proteomes" id="UP000199318"/>
    </source>
</evidence>
<evidence type="ECO:0000259" key="4">
    <source>
        <dbReference type="SMART" id="SM00796"/>
    </source>
</evidence>
<comment type="caution">
    <text evidence="5">The sequence shown here is derived from an EMBL/GenBank/DDBJ whole genome shotgun (WGS) entry which is preliminary data.</text>
</comment>
<dbReference type="SUPFAM" id="SSF160467">
    <property type="entry name" value="PH0987 N-terminal domain-like"/>
    <property type="match status" value="1"/>
</dbReference>
<dbReference type="OrthoDB" id="9778567at2"/>
<sequence>MKIKPFGDTAIRISFGDQISMTVNKRIRSLVQLIRERDIPAVQEWIPAYTSVTVIYDPAVSRYESVRAELEKLQSYIASTNLPAAKRIRLPVYYGGESGPDLANVAEINGLTPDEAVKLHSSHDYYIFMIGFTPGFPYLGGMPKALTAPRLTAPRKKVPQGSVGIAGEQTGVYSLTTPGGWQIIGHTPVRLYDPDRDPPVLLEAGDYLRFDPVSSDEYSRIVTAVNEGSYQLLIESYNESTKES</sequence>
<evidence type="ECO:0000256" key="3">
    <source>
        <dbReference type="ARBA" id="ARBA00022840"/>
    </source>
</evidence>
<dbReference type="SMART" id="SM00796">
    <property type="entry name" value="AHS1"/>
    <property type="match status" value="1"/>
</dbReference>
<dbReference type="PANTHER" id="PTHR34698:SF2">
    <property type="entry name" value="5-OXOPROLINASE SUBUNIT B"/>
    <property type="match status" value="1"/>
</dbReference>
<gene>
    <name evidence="5" type="ORF">SAMN05444126_11918</name>
</gene>
<dbReference type="EMBL" id="FOGV01000019">
    <property type="protein sequence ID" value="SES18525.1"/>
    <property type="molecule type" value="Genomic_DNA"/>
</dbReference>
<dbReference type="GO" id="GO:0005524">
    <property type="term" value="F:ATP binding"/>
    <property type="evidence" value="ECO:0007669"/>
    <property type="project" value="UniProtKB-KW"/>
</dbReference>
<feature type="domain" description="Carboxyltransferase" evidence="4">
    <location>
        <begin position="1"/>
        <end position="202"/>
    </location>
</feature>
<organism evidence="5 6">
    <name type="scientific">Salisediminibacterium halotolerans</name>
    <dbReference type="NCBI Taxonomy" id="517425"/>
    <lineage>
        <taxon>Bacteria</taxon>
        <taxon>Bacillati</taxon>
        <taxon>Bacillota</taxon>
        <taxon>Bacilli</taxon>
        <taxon>Bacillales</taxon>
        <taxon>Bacillaceae</taxon>
        <taxon>Salisediminibacterium</taxon>
    </lineage>
</organism>
<dbReference type="SUPFAM" id="SSF50891">
    <property type="entry name" value="Cyclophilin-like"/>
    <property type="match status" value="1"/>
</dbReference>
<dbReference type="Gene3D" id="3.30.1360.40">
    <property type="match status" value="1"/>
</dbReference>
<evidence type="ECO:0000256" key="2">
    <source>
        <dbReference type="ARBA" id="ARBA00022801"/>
    </source>
</evidence>
<dbReference type="Gene3D" id="2.40.100.10">
    <property type="entry name" value="Cyclophilin-like"/>
    <property type="match status" value="1"/>
</dbReference>
<dbReference type="STRING" id="1464123.SAMN05444126_11918"/>
<evidence type="ECO:0000256" key="1">
    <source>
        <dbReference type="ARBA" id="ARBA00022741"/>
    </source>
</evidence>
<dbReference type="InterPro" id="IPR003833">
    <property type="entry name" value="CT_C_D"/>
</dbReference>
<keyword evidence="3" id="KW-0067">ATP-binding</keyword>
<name>A0A1H9VA16_9BACI</name>
<dbReference type="AlphaFoldDB" id="A0A1H9VA16"/>
<proteinExistence type="predicted"/>
<dbReference type="NCBIfam" id="TIGR00370">
    <property type="entry name" value="5-oxoprolinase subunit PxpB"/>
    <property type="match status" value="1"/>
</dbReference>